<evidence type="ECO:0000256" key="8">
    <source>
        <dbReference type="ARBA" id="ARBA00023159"/>
    </source>
</evidence>
<keyword evidence="4 12" id="KW-1133">Transmembrane helix</keyword>
<evidence type="ECO:0000256" key="1">
    <source>
        <dbReference type="ARBA" id="ARBA00004123"/>
    </source>
</evidence>
<evidence type="ECO:0000256" key="7">
    <source>
        <dbReference type="ARBA" id="ARBA00023136"/>
    </source>
</evidence>
<dbReference type="GO" id="GO:0016020">
    <property type="term" value="C:membrane"/>
    <property type="evidence" value="ECO:0007669"/>
    <property type="project" value="UniProtKB-SubCell"/>
</dbReference>
<comment type="caution">
    <text evidence="14">The sequence shown here is derived from an EMBL/GenBank/DDBJ whole genome shotgun (WGS) entry which is preliminary data.</text>
</comment>
<dbReference type="FunFam" id="2.170.150.80:FF:000002">
    <property type="entry name" value="Nac domain-containing protein 86"/>
    <property type="match status" value="1"/>
</dbReference>
<evidence type="ECO:0000259" key="13">
    <source>
        <dbReference type="PROSITE" id="PS51005"/>
    </source>
</evidence>
<evidence type="ECO:0000313" key="14">
    <source>
        <dbReference type="EMBL" id="KAK1306809.1"/>
    </source>
</evidence>
<evidence type="ECO:0000256" key="3">
    <source>
        <dbReference type="ARBA" id="ARBA00022692"/>
    </source>
</evidence>
<sequence>MTVPAASVGPSGVLSSTTTTTTSSRSRSRPAWPPGFRFHPTDEELVLYYLKRKICGRRLLLDVISNLDVYKFEPAELPERSSLRSGDKQWYFFSPRDRKYPNGSRSNRATLRGYWKTTGKDRPILNNSRTVGSKKTLVFYEGRAPKGQRTDWVMHEYTVDDRELSNYSHVQDHYALYKLYRKSGPGPKNGEQYGAPYLDELWPDDDDEPIDNSPRDVTANGGNCLSAPLFIDGASLDDLLGDFPDKPQPAGHLEEFLQVDHEPETESCIEAVSVEQHESSQPCLVVDDQTSLGTSLLTAPQMLALEVPDIISTPDNLQHDSHRAEEDFLEMNDLGGSEPGTSTMENGSNYGHFNNIGEFYEPFDYFDAPMFLDGTLGQMGPMHLVSESSIEDENQYISSELWVHEQRPPESNQAIQGPLASGEIYSDSAANPSGQAQMLAVHEAEGASRSWFSSTISSMLDSIPTRPAIASENPFISRALERVSSFRSGRVASTDTSTVGGNNGTTVVRRRAGDNRGFFFVSVLVGLCAVLWVLTVGTAVKVLKAFLGKYVPSQK</sequence>
<accession>A0AAV9E0N5</accession>
<evidence type="ECO:0000256" key="4">
    <source>
        <dbReference type="ARBA" id="ARBA00022989"/>
    </source>
</evidence>
<proteinExistence type="predicted"/>
<evidence type="ECO:0000256" key="12">
    <source>
        <dbReference type="SAM" id="Phobius"/>
    </source>
</evidence>
<dbReference type="GO" id="GO:0006355">
    <property type="term" value="P:regulation of DNA-templated transcription"/>
    <property type="evidence" value="ECO:0007669"/>
    <property type="project" value="InterPro"/>
</dbReference>
<dbReference type="Proteomes" id="UP001180020">
    <property type="component" value="Unassembled WGS sequence"/>
</dbReference>
<evidence type="ECO:0000256" key="5">
    <source>
        <dbReference type="ARBA" id="ARBA00023015"/>
    </source>
</evidence>
<dbReference type="PANTHER" id="PTHR31744:SF216">
    <property type="entry name" value="NAC TRANSCRIPTION FACTOR"/>
    <property type="match status" value="1"/>
</dbReference>
<comment type="subcellular location">
    <subcellularLocation>
        <location evidence="2">Membrane</location>
        <topology evidence="2">Single-pass membrane protein</topology>
    </subcellularLocation>
    <subcellularLocation>
        <location evidence="1">Nucleus</location>
    </subcellularLocation>
</comment>
<keyword evidence="9" id="KW-0804">Transcription</keyword>
<dbReference type="Gene3D" id="2.170.150.80">
    <property type="entry name" value="NAC domain"/>
    <property type="match status" value="1"/>
</dbReference>
<feature type="region of interest" description="Disordered" evidence="11">
    <location>
        <begin position="1"/>
        <end position="34"/>
    </location>
</feature>
<dbReference type="Pfam" id="PF02365">
    <property type="entry name" value="NAM"/>
    <property type="match status" value="1"/>
</dbReference>
<evidence type="ECO:0000256" key="2">
    <source>
        <dbReference type="ARBA" id="ARBA00004167"/>
    </source>
</evidence>
<keyword evidence="6" id="KW-0238">DNA-binding</keyword>
<organism evidence="14 15">
    <name type="scientific">Acorus calamus</name>
    <name type="common">Sweet flag</name>
    <dbReference type="NCBI Taxonomy" id="4465"/>
    <lineage>
        <taxon>Eukaryota</taxon>
        <taxon>Viridiplantae</taxon>
        <taxon>Streptophyta</taxon>
        <taxon>Embryophyta</taxon>
        <taxon>Tracheophyta</taxon>
        <taxon>Spermatophyta</taxon>
        <taxon>Magnoliopsida</taxon>
        <taxon>Liliopsida</taxon>
        <taxon>Acoraceae</taxon>
        <taxon>Acorus</taxon>
    </lineage>
</organism>
<dbReference type="PROSITE" id="PS51005">
    <property type="entry name" value="NAC"/>
    <property type="match status" value="1"/>
</dbReference>
<dbReference type="EMBL" id="JAUJYO010000010">
    <property type="protein sequence ID" value="KAK1306809.1"/>
    <property type="molecule type" value="Genomic_DNA"/>
</dbReference>
<evidence type="ECO:0000256" key="11">
    <source>
        <dbReference type="SAM" id="MobiDB-lite"/>
    </source>
</evidence>
<keyword evidence="10" id="KW-0539">Nucleus</keyword>
<name>A0AAV9E0N5_ACOCL</name>
<dbReference type="GO" id="GO:0005634">
    <property type="term" value="C:nucleus"/>
    <property type="evidence" value="ECO:0007669"/>
    <property type="project" value="UniProtKB-SubCell"/>
</dbReference>
<evidence type="ECO:0000256" key="10">
    <source>
        <dbReference type="ARBA" id="ARBA00023242"/>
    </source>
</evidence>
<reference evidence="14" key="2">
    <citation type="submission" date="2023-06" db="EMBL/GenBank/DDBJ databases">
        <authorList>
            <person name="Ma L."/>
            <person name="Liu K.-W."/>
            <person name="Li Z."/>
            <person name="Hsiao Y.-Y."/>
            <person name="Qi Y."/>
            <person name="Fu T."/>
            <person name="Tang G."/>
            <person name="Zhang D."/>
            <person name="Sun W.-H."/>
            <person name="Liu D.-K."/>
            <person name="Li Y."/>
            <person name="Chen G.-Z."/>
            <person name="Liu X.-D."/>
            <person name="Liao X.-Y."/>
            <person name="Jiang Y.-T."/>
            <person name="Yu X."/>
            <person name="Hao Y."/>
            <person name="Huang J."/>
            <person name="Zhao X.-W."/>
            <person name="Ke S."/>
            <person name="Chen Y.-Y."/>
            <person name="Wu W.-L."/>
            <person name="Hsu J.-L."/>
            <person name="Lin Y.-F."/>
            <person name="Huang M.-D."/>
            <person name="Li C.-Y."/>
            <person name="Huang L."/>
            <person name="Wang Z.-W."/>
            <person name="Zhao X."/>
            <person name="Zhong W.-Y."/>
            <person name="Peng D.-H."/>
            <person name="Ahmad S."/>
            <person name="Lan S."/>
            <person name="Zhang J.-S."/>
            <person name="Tsai W.-C."/>
            <person name="Van De Peer Y."/>
            <person name="Liu Z.-J."/>
        </authorList>
    </citation>
    <scope>NUCLEOTIDE SEQUENCE</scope>
    <source>
        <strain evidence="14">CP</strain>
        <tissue evidence="14">Leaves</tissue>
    </source>
</reference>
<dbReference type="SUPFAM" id="SSF101941">
    <property type="entry name" value="NAC domain"/>
    <property type="match status" value="1"/>
</dbReference>
<feature type="domain" description="NAC" evidence="13">
    <location>
        <begin position="32"/>
        <end position="182"/>
    </location>
</feature>
<keyword evidence="3 12" id="KW-0812">Transmembrane</keyword>
<gene>
    <name evidence="14" type="primary">NAC078</name>
    <name evidence="14" type="ORF">QJS10_CPA10g00020</name>
</gene>
<keyword evidence="7 12" id="KW-0472">Membrane</keyword>
<dbReference type="InterPro" id="IPR036093">
    <property type="entry name" value="NAC_dom_sf"/>
</dbReference>
<protein>
    <submittedName>
        <fullName evidence="14">NAC domain-containing protein 78</fullName>
    </submittedName>
</protein>
<dbReference type="GO" id="GO:0000976">
    <property type="term" value="F:transcription cis-regulatory region binding"/>
    <property type="evidence" value="ECO:0007669"/>
    <property type="project" value="UniProtKB-ARBA"/>
</dbReference>
<dbReference type="PANTHER" id="PTHR31744">
    <property type="entry name" value="PROTEIN CUP-SHAPED COTYLEDON 2-RELATED"/>
    <property type="match status" value="1"/>
</dbReference>
<dbReference type="InterPro" id="IPR003441">
    <property type="entry name" value="NAC-dom"/>
</dbReference>
<evidence type="ECO:0000256" key="6">
    <source>
        <dbReference type="ARBA" id="ARBA00023125"/>
    </source>
</evidence>
<keyword evidence="8" id="KW-0010">Activator</keyword>
<keyword evidence="5" id="KW-0805">Transcription regulation</keyword>
<keyword evidence="15" id="KW-1185">Reference proteome</keyword>
<evidence type="ECO:0000313" key="15">
    <source>
        <dbReference type="Proteomes" id="UP001180020"/>
    </source>
</evidence>
<reference evidence="14" key="1">
    <citation type="journal article" date="2023" name="Nat. Commun.">
        <title>Diploid and tetraploid genomes of Acorus and the evolution of monocots.</title>
        <authorList>
            <person name="Ma L."/>
            <person name="Liu K.W."/>
            <person name="Li Z."/>
            <person name="Hsiao Y.Y."/>
            <person name="Qi Y."/>
            <person name="Fu T."/>
            <person name="Tang G.D."/>
            <person name="Zhang D."/>
            <person name="Sun W.H."/>
            <person name="Liu D.K."/>
            <person name="Li Y."/>
            <person name="Chen G.Z."/>
            <person name="Liu X.D."/>
            <person name="Liao X.Y."/>
            <person name="Jiang Y.T."/>
            <person name="Yu X."/>
            <person name="Hao Y."/>
            <person name="Huang J."/>
            <person name="Zhao X.W."/>
            <person name="Ke S."/>
            <person name="Chen Y.Y."/>
            <person name="Wu W.L."/>
            <person name="Hsu J.L."/>
            <person name="Lin Y.F."/>
            <person name="Huang M.D."/>
            <person name="Li C.Y."/>
            <person name="Huang L."/>
            <person name="Wang Z.W."/>
            <person name="Zhao X."/>
            <person name="Zhong W.Y."/>
            <person name="Peng D.H."/>
            <person name="Ahmad S."/>
            <person name="Lan S."/>
            <person name="Zhang J.S."/>
            <person name="Tsai W.C."/>
            <person name="Van de Peer Y."/>
            <person name="Liu Z.J."/>
        </authorList>
    </citation>
    <scope>NUCLEOTIDE SEQUENCE</scope>
    <source>
        <strain evidence="14">CP</strain>
    </source>
</reference>
<feature type="transmembrane region" description="Helical" evidence="12">
    <location>
        <begin position="518"/>
        <end position="540"/>
    </location>
</feature>
<evidence type="ECO:0000256" key="9">
    <source>
        <dbReference type="ARBA" id="ARBA00023163"/>
    </source>
</evidence>
<feature type="compositionally biased region" description="Low complexity" evidence="11">
    <location>
        <begin position="15"/>
        <end position="25"/>
    </location>
</feature>
<dbReference type="AlphaFoldDB" id="A0AAV9E0N5"/>